<evidence type="ECO:0000256" key="1">
    <source>
        <dbReference type="ARBA" id="ARBA00001933"/>
    </source>
</evidence>
<dbReference type="NCBIfam" id="TIGR00492">
    <property type="entry name" value="alr"/>
    <property type="match status" value="1"/>
</dbReference>
<feature type="active site" description="Proton acceptor; specific for L-alanine" evidence="4">
    <location>
        <position position="281"/>
    </location>
</feature>
<dbReference type="GO" id="GO:0005829">
    <property type="term" value="C:cytosol"/>
    <property type="evidence" value="ECO:0007669"/>
    <property type="project" value="TreeGrafter"/>
</dbReference>
<keyword evidence="3 4" id="KW-0413">Isomerase</keyword>
<feature type="binding site" evidence="4 6">
    <location>
        <position position="138"/>
    </location>
    <ligand>
        <name>substrate</name>
    </ligand>
</feature>
<gene>
    <name evidence="8" type="ORF">C7378_2086</name>
</gene>
<dbReference type="PANTHER" id="PTHR30511">
    <property type="entry name" value="ALANINE RACEMASE"/>
    <property type="match status" value="1"/>
</dbReference>
<dbReference type="InterPro" id="IPR029066">
    <property type="entry name" value="PLP-binding_barrel"/>
</dbReference>
<dbReference type="PRINTS" id="PR00992">
    <property type="entry name" value="ALARACEMASE"/>
</dbReference>
<comment type="similarity">
    <text evidence="4">Belongs to the alanine racemase family.</text>
</comment>
<feature type="domain" description="Alanine racemase C-terminal" evidence="7">
    <location>
        <begin position="260"/>
        <end position="388"/>
    </location>
</feature>
<dbReference type="Gene3D" id="3.20.20.10">
    <property type="entry name" value="Alanine racemase"/>
    <property type="match status" value="1"/>
</dbReference>
<evidence type="ECO:0000256" key="4">
    <source>
        <dbReference type="HAMAP-Rule" id="MF_01201"/>
    </source>
</evidence>
<dbReference type="SUPFAM" id="SSF50621">
    <property type="entry name" value="Alanine racemase C-terminal domain-like"/>
    <property type="match status" value="1"/>
</dbReference>
<evidence type="ECO:0000313" key="9">
    <source>
        <dbReference type="Proteomes" id="UP000295210"/>
    </source>
</evidence>
<feature type="modified residue" description="N6-(pyridoxal phosphate)lysine" evidence="4 5">
    <location>
        <position position="37"/>
    </location>
</feature>
<dbReference type="EMBL" id="SMGK01000003">
    <property type="protein sequence ID" value="TCK72504.1"/>
    <property type="molecule type" value="Genomic_DNA"/>
</dbReference>
<dbReference type="SUPFAM" id="SSF51419">
    <property type="entry name" value="PLP-binding barrel"/>
    <property type="match status" value="1"/>
</dbReference>
<keyword evidence="9" id="KW-1185">Reference proteome</keyword>
<comment type="pathway">
    <text evidence="4">Amino-acid biosynthesis; D-alanine biosynthesis; D-alanine from L-alanine: step 1/1.</text>
</comment>
<dbReference type="Pfam" id="PF01168">
    <property type="entry name" value="Ala_racemase_N"/>
    <property type="match status" value="1"/>
</dbReference>
<dbReference type="InterPro" id="IPR009006">
    <property type="entry name" value="Ala_racemase/Decarboxylase_C"/>
</dbReference>
<dbReference type="CDD" id="cd00430">
    <property type="entry name" value="PLPDE_III_AR"/>
    <property type="match status" value="1"/>
</dbReference>
<dbReference type="InterPro" id="IPR000821">
    <property type="entry name" value="Ala_racemase"/>
</dbReference>
<organism evidence="8 9">
    <name type="scientific">Acidipila rosea</name>
    <dbReference type="NCBI Taxonomy" id="768535"/>
    <lineage>
        <taxon>Bacteria</taxon>
        <taxon>Pseudomonadati</taxon>
        <taxon>Acidobacteriota</taxon>
        <taxon>Terriglobia</taxon>
        <taxon>Terriglobales</taxon>
        <taxon>Acidobacteriaceae</taxon>
        <taxon>Acidipila</taxon>
    </lineage>
</organism>
<comment type="cofactor">
    <cofactor evidence="1 4 5">
        <name>pyridoxal 5'-phosphate</name>
        <dbReference type="ChEBI" id="CHEBI:597326"/>
    </cofactor>
</comment>
<evidence type="ECO:0000259" key="7">
    <source>
        <dbReference type="SMART" id="SM01005"/>
    </source>
</evidence>
<feature type="binding site" evidence="4 6">
    <location>
        <position position="329"/>
    </location>
    <ligand>
        <name>substrate</name>
    </ligand>
</feature>
<sequence length="389" mass="41586">MSEGYSMWAEIALSRLTANFQSLNRAAGPDEVLAVAKANAYGHGVLACAPALMAAGARWLGVTSVEEALAVRAVCPTARVLVMAGPWRGEAAAMVEHGLTPSVWEPFHLEELGREARRQGLAKGSVPVHLEVDTGMARQGVRGLAALGERLAQLESTPALRIEGVMTHFSSPDELDSPETELQLSVLAEALKAIGARGHRPELVSAGNSATLVSGLGVERLRSLAHLHGARLMLRPGLALYGYPVRFMPEQVAQPELLPVLSWKARVLSLRTLEPGEPSGYNATFRAARPTRLALLRVGYADGLSRLLSNRGQVLVRGQRAPIAGRISMDQTMVDVTEIPGVEIGDEAILIGQQGEERITAYELADLSGTIPYEVLCGISARVPRVVVE</sequence>
<feature type="active site" description="Proton acceptor; specific for D-alanine" evidence="4">
    <location>
        <position position="37"/>
    </location>
</feature>
<evidence type="ECO:0000313" key="8">
    <source>
        <dbReference type="EMBL" id="TCK72504.1"/>
    </source>
</evidence>
<dbReference type="GO" id="GO:0030632">
    <property type="term" value="P:D-alanine biosynthetic process"/>
    <property type="evidence" value="ECO:0007669"/>
    <property type="project" value="UniProtKB-UniRule"/>
</dbReference>
<dbReference type="Gene3D" id="2.40.37.10">
    <property type="entry name" value="Lyase, Ornithine Decarboxylase, Chain A, domain 1"/>
    <property type="match status" value="1"/>
</dbReference>
<dbReference type="InterPro" id="IPR001608">
    <property type="entry name" value="Ala_racemase_N"/>
</dbReference>
<dbReference type="Pfam" id="PF00842">
    <property type="entry name" value="Ala_racemase_C"/>
    <property type="match status" value="1"/>
</dbReference>
<evidence type="ECO:0000256" key="2">
    <source>
        <dbReference type="ARBA" id="ARBA00022898"/>
    </source>
</evidence>
<evidence type="ECO:0000256" key="6">
    <source>
        <dbReference type="PIRSR" id="PIRSR600821-52"/>
    </source>
</evidence>
<evidence type="ECO:0000256" key="5">
    <source>
        <dbReference type="PIRSR" id="PIRSR600821-50"/>
    </source>
</evidence>
<comment type="catalytic activity">
    <reaction evidence="4">
        <text>L-alanine = D-alanine</text>
        <dbReference type="Rhea" id="RHEA:20249"/>
        <dbReference type="ChEBI" id="CHEBI:57416"/>
        <dbReference type="ChEBI" id="CHEBI:57972"/>
        <dbReference type="EC" id="5.1.1.1"/>
    </reaction>
</comment>
<dbReference type="UniPathway" id="UPA00042">
    <property type="reaction ID" value="UER00497"/>
</dbReference>
<dbReference type="Proteomes" id="UP000295210">
    <property type="component" value="Unassembled WGS sequence"/>
</dbReference>
<dbReference type="InterPro" id="IPR011079">
    <property type="entry name" value="Ala_racemase_C"/>
</dbReference>
<accession>A0A4R1L3D7</accession>
<proteinExistence type="inferred from homology"/>
<comment type="caution">
    <text evidence="8">The sequence shown here is derived from an EMBL/GenBank/DDBJ whole genome shotgun (WGS) entry which is preliminary data.</text>
</comment>
<dbReference type="PROSITE" id="PS00395">
    <property type="entry name" value="ALANINE_RACEMASE"/>
    <property type="match status" value="1"/>
</dbReference>
<protein>
    <recommendedName>
        <fullName evidence="4">Alanine racemase</fullName>
        <ecNumber evidence="4">5.1.1.1</ecNumber>
    </recommendedName>
</protein>
<dbReference type="RefSeq" id="WP_243648184.1">
    <property type="nucleotide sequence ID" value="NZ_SMGK01000003.1"/>
</dbReference>
<dbReference type="InterPro" id="IPR020622">
    <property type="entry name" value="Ala_racemase_pyridoxalP-BS"/>
</dbReference>
<dbReference type="GO" id="GO:0008784">
    <property type="term" value="F:alanine racemase activity"/>
    <property type="evidence" value="ECO:0007669"/>
    <property type="project" value="UniProtKB-UniRule"/>
</dbReference>
<dbReference type="AlphaFoldDB" id="A0A4R1L3D7"/>
<dbReference type="HAMAP" id="MF_01201">
    <property type="entry name" value="Ala_racemase"/>
    <property type="match status" value="1"/>
</dbReference>
<dbReference type="GO" id="GO:0030170">
    <property type="term" value="F:pyridoxal phosphate binding"/>
    <property type="evidence" value="ECO:0007669"/>
    <property type="project" value="UniProtKB-UniRule"/>
</dbReference>
<dbReference type="EC" id="5.1.1.1" evidence="4"/>
<reference evidence="8 9" key="1">
    <citation type="submission" date="2019-03" db="EMBL/GenBank/DDBJ databases">
        <title>Genomic Encyclopedia of Type Strains, Phase IV (KMG-IV): sequencing the most valuable type-strain genomes for metagenomic binning, comparative biology and taxonomic classification.</title>
        <authorList>
            <person name="Goeker M."/>
        </authorList>
    </citation>
    <scope>NUCLEOTIDE SEQUENCE [LARGE SCALE GENOMIC DNA]</scope>
    <source>
        <strain evidence="8 9">DSM 103428</strain>
    </source>
</reference>
<keyword evidence="2 4" id="KW-0663">Pyridoxal phosphate</keyword>
<comment type="function">
    <text evidence="4">Catalyzes the interconversion of L-alanine and D-alanine. May also act on other amino acids.</text>
</comment>
<dbReference type="SMART" id="SM01005">
    <property type="entry name" value="Ala_racemase_C"/>
    <property type="match status" value="1"/>
</dbReference>
<dbReference type="PANTHER" id="PTHR30511:SF0">
    <property type="entry name" value="ALANINE RACEMASE, CATABOLIC-RELATED"/>
    <property type="match status" value="1"/>
</dbReference>
<evidence type="ECO:0000256" key="3">
    <source>
        <dbReference type="ARBA" id="ARBA00023235"/>
    </source>
</evidence>
<name>A0A4R1L3D7_9BACT</name>